<dbReference type="Proteomes" id="UP000178985">
    <property type="component" value="Unassembled WGS sequence"/>
</dbReference>
<protein>
    <recommendedName>
        <fullName evidence="3">Nudix hydrolase domain-containing protein</fullName>
    </recommendedName>
</protein>
<dbReference type="PANTHER" id="PTHR43046:SF14">
    <property type="entry name" value="MUTT_NUDIX FAMILY PROTEIN"/>
    <property type="match status" value="1"/>
</dbReference>
<dbReference type="InterPro" id="IPR000086">
    <property type="entry name" value="NUDIX_hydrolase_dom"/>
</dbReference>
<dbReference type="GO" id="GO:0016787">
    <property type="term" value="F:hydrolase activity"/>
    <property type="evidence" value="ECO:0007669"/>
    <property type="project" value="UniProtKB-KW"/>
</dbReference>
<comment type="cofactor">
    <cofactor evidence="1">
        <name>Mg(2+)</name>
        <dbReference type="ChEBI" id="CHEBI:18420"/>
    </cofactor>
</comment>
<keyword evidence="2" id="KW-0378">Hydrolase</keyword>
<reference evidence="4 5" key="1">
    <citation type="journal article" date="2016" name="Nat. Commun.">
        <title>Thousands of microbial genomes shed light on interconnected biogeochemical processes in an aquifer system.</title>
        <authorList>
            <person name="Anantharaman K."/>
            <person name="Brown C.T."/>
            <person name="Hug L.A."/>
            <person name="Sharon I."/>
            <person name="Castelle C.J."/>
            <person name="Probst A.J."/>
            <person name="Thomas B.C."/>
            <person name="Singh A."/>
            <person name="Wilkins M.J."/>
            <person name="Karaoz U."/>
            <person name="Brodie E.L."/>
            <person name="Williams K.H."/>
            <person name="Hubbard S.S."/>
            <person name="Banfield J.F."/>
        </authorList>
    </citation>
    <scope>NUCLEOTIDE SEQUENCE [LARGE SCALE GENOMIC DNA]</scope>
</reference>
<dbReference type="Pfam" id="PF00293">
    <property type="entry name" value="NUDIX"/>
    <property type="match status" value="1"/>
</dbReference>
<comment type="caution">
    <text evidence="4">The sequence shown here is derived from an EMBL/GenBank/DDBJ whole genome shotgun (WGS) entry which is preliminary data.</text>
</comment>
<evidence type="ECO:0000256" key="1">
    <source>
        <dbReference type="ARBA" id="ARBA00001946"/>
    </source>
</evidence>
<evidence type="ECO:0000259" key="3">
    <source>
        <dbReference type="PROSITE" id="PS51462"/>
    </source>
</evidence>
<feature type="domain" description="Nudix hydrolase" evidence="3">
    <location>
        <begin position="4"/>
        <end position="130"/>
    </location>
</feature>
<evidence type="ECO:0000313" key="4">
    <source>
        <dbReference type="EMBL" id="OGI63746.1"/>
    </source>
</evidence>
<proteinExistence type="predicted"/>
<dbReference type="Gene3D" id="3.90.79.10">
    <property type="entry name" value="Nucleoside Triphosphate Pyrophosphohydrolase"/>
    <property type="match status" value="1"/>
</dbReference>
<dbReference type="SUPFAM" id="SSF55811">
    <property type="entry name" value="Nudix"/>
    <property type="match status" value="1"/>
</dbReference>
<sequence length="141" mass="16488">METKWHLRVRGIIKNEGKFLVFENDGHCALLGGHVEEGESVPEALKREILEEAGVRCEVKEYLGAIEQAWERNGEKHWEITHYFDISVLKPENIKPMEEDLIFTWITPAEFESKNLLPIPLRELLKSWAKGERKTWWGSDM</sequence>
<dbReference type="PROSITE" id="PS51462">
    <property type="entry name" value="NUDIX"/>
    <property type="match status" value="1"/>
</dbReference>
<evidence type="ECO:0000256" key="2">
    <source>
        <dbReference type="ARBA" id="ARBA00022801"/>
    </source>
</evidence>
<dbReference type="EMBL" id="MFTO01000013">
    <property type="protein sequence ID" value="OGI63746.1"/>
    <property type="molecule type" value="Genomic_DNA"/>
</dbReference>
<gene>
    <name evidence="4" type="ORF">A2733_02135</name>
</gene>
<dbReference type="PANTHER" id="PTHR43046">
    <property type="entry name" value="GDP-MANNOSE MANNOSYL HYDROLASE"/>
    <property type="match status" value="1"/>
</dbReference>
<dbReference type="InterPro" id="IPR015797">
    <property type="entry name" value="NUDIX_hydrolase-like_dom_sf"/>
</dbReference>
<organism evidence="4 5">
    <name type="scientific">Candidatus Nomurabacteria bacterium RIFCSPHIGHO2_01_FULL_40_20</name>
    <dbReference type="NCBI Taxonomy" id="1801738"/>
    <lineage>
        <taxon>Bacteria</taxon>
        <taxon>Candidatus Nomuraibacteriota</taxon>
    </lineage>
</organism>
<name>A0A1F6V2S8_9BACT</name>
<accession>A0A1F6V2S8</accession>
<dbReference type="AlphaFoldDB" id="A0A1F6V2S8"/>
<dbReference type="PROSITE" id="PS00893">
    <property type="entry name" value="NUDIX_BOX"/>
    <property type="match status" value="1"/>
</dbReference>
<dbReference type="InterPro" id="IPR020084">
    <property type="entry name" value="NUDIX_hydrolase_CS"/>
</dbReference>
<evidence type="ECO:0000313" key="5">
    <source>
        <dbReference type="Proteomes" id="UP000178985"/>
    </source>
</evidence>